<gene>
    <name evidence="1" type="ORF">BU25DRAFT_361660</name>
</gene>
<dbReference type="EMBL" id="MU006706">
    <property type="protein sequence ID" value="KAF2630649.1"/>
    <property type="molecule type" value="Genomic_DNA"/>
</dbReference>
<protein>
    <submittedName>
        <fullName evidence="1">Uncharacterized protein</fullName>
    </submittedName>
</protein>
<evidence type="ECO:0000313" key="1">
    <source>
        <dbReference type="EMBL" id="KAF2630649.1"/>
    </source>
</evidence>
<accession>A0ACB6S9B2</accession>
<evidence type="ECO:0000313" key="2">
    <source>
        <dbReference type="Proteomes" id="UP000799754"/>
    </source>
</evidence>
<sequence>MSKVNPLDVLAVKNIIARYCEALDTKDFALLEKVFVHDVSADYPFNSDLQGVGAVAKAIQNRLGPVRTHHNLTTQRIVFETTGKTAHAVTYFQGAHFGQGPHEGKLLCAYGKYIDDLVHCEVSDGDCEGVPGASGIWRIKRRKVAFTQRIGDEKIMSEH</sequence>
<reference evidence="1" key="1">
    <citation type="journal article" date="2020" name="Stud. Mycol.">
        <title>101 Dothideomycetes genomes: a test case for predicting lifestyles and emergence of pathogens.</title>
        <authorList>
            <person name="Haridas S."/>
            <person name="Albert R."/>
            <person name="Binder M."/>
            <person name="Bloem J."/>
            <person name="Labutti K."/>
            <person name="Salamov A."/>
            <person name="Andreopoulos B."/>
            <person name="Baker S."/>
            <person name="Barry K."/>
            <person name="Bills G."/>
            <person name="Bluhm B."/>
            <person name="Cannon C."/>
            <person name="Castanera R."/>
            <person name="Culley D."/>
            <person name="Daum C."/>
            <person name="Ezra D."/>
            <person name="Gonzalez J."/>
            <person name="Henrissat B."/>
            <person name="Kuo A."/>
            <person name="Liang C."/>
            <person name="Lipzen A."/>
            <person name="Lutzoni F."/>
            <person name="Magnuson J."/>
            <person name="Mondo S."/>
            <person name="Nolan M."/>
            <person name="Ohm R."/>
            <person name="Pangilinan J."/>
            <person name="Park H.-J."/>
            <person name="Ramirez L."/>
            <person name="Alfaro M."/>
            <person name="Sun H."/>
            <person name="Tritt A."/>
            <person name="Yoshinaga Y."/>
            <person name="Zwiers L.-H."/>
            <person name="Turgeon B."/>
            <person name="Goodwin S."/>
            <person name="Spatafora J."/>
            <person name="Crous P."/>
            <person name="Grigoriev I."/>
        </authorList>
    </citation>
    <scope>NUCLEOTIDE SEQUENCE</scope>
    <source>
        <strain evidence="1">CBS 525.71</strain>
    </source>
</reference>
<keyword evidence="2" id="KW-1185">Reference proteome</keyword>
<organism evidence="1 2">
    <name type="scientific">Macroventuria anomochaeta</name>
    <dbReference type="NCBI Taxonomy" id="301207"/>
    <lineage>
        <taxon>Eukaryota</taxon>
        <taxon>Fungi</taxon>
        <taxon>Dikarya</taxon>
        <taxon>Ascomycota</taxon>
        <taxon>Pezizomycotina</taxon>
        <taxon>Dothideomycetes</taxon>
        <taxon>Pleosporomycetidae</taxon>
        <taxon>Pleosporales</taxon>
        <taxon>Pleosporineae</taxon>
        <taxon>Didymellaceae</taxon>
        <taxon>Macroventuria</taxon>
    </lineage>
</organism>
<proteinExistence type="predicted"/>
<name>A0ACB6S9B2_9PLEO</name>
<comment type="caution">
    <text evidence="1">The sequence shown here is derived from an EMBL/GenBank/DDBJ whole genome shotgun (WGS) entry which is preliminary data.</text>
</comment>
<dbReference type="Proteomes" id="UP000799754">
    <property type="component" value="Unassembled WGS sequence"/>
</dbReference>